<sequence>MCIYTTPTTWACDHTTGTTQFESLCDHKSYLRKNSMPFERCSPPTGPAKMSSTAFCEACTGLLGWCKGLLPASMIVGQKAFHTVGTEAATKHIGKGFGKLAKQAAKDRQEEAEHEEAVTAVKAQMKKDIKELEQTQKRNKDLWPESPDVQEGARLLPQSVENVTARASRTIAEMKVARQRRLAEKAQRAIRKEEKDERMDWWCKWRLPEIRNSGGRRRSSDVGDGFGGCAEGGAEEGEDEVVVEREGFREPFPLFLPVPALGAGEEGTIESSFQEYSRRHGDRNAAQEGSYSQQPDAERWASFPYGREQHAEEQQAYGSEVAWQEAEAAWQAAGGSWQGCEMYQQHGGAYQYRDGANMLQGGLYHAQHGGAYQYQNESDNLQGAMYPQQREWGVPQGITIPEHDGLYGQQQEELYQRQDWAAQQQARMELDASVREYRRAERRMRGLDTTRQQRGFESDPEAFLEQQDTHGSQP</sequence>
<dbReference type="Proteomes" id="UP001337655">
    <property type="component" value="Unassembled WGS sequence"/>
</dbReference>
<evidence type="ECO:0000256" key="2">
    <source>
        <dbReference type="SAM" id="MobiDB-lite"/>
    </source>
</evidence>
<reference evidence="3 4" key="1">
    <citation type="submission" date="2023-08" db="EMBL/GenBank/DDBJ databases">
        <title>Black Yeasts Isolated from many extreme environments.</title>
        <authorList>
            <person name="Coleine C."/>
            <person name="Stajich J.E."/>
            <person name="Selbmann L."/>
        </authorList>
    </citation>
    <scope>NUCLEOTIDE SEQUENCE [LARGE SCALE GENOMIC DNA]</scope>
    <source>
        <strain evidence="3 4">CCFEE 5935</strain>
    </source>
</reference>
<name>A0AAV9PFM7_9PEZI</name>
<gene>
    <name evidence="3" type="ORF">LTR77_004421</name>
</gene>
<organism evidence="3 4">
    <name type="scientific">Saxophila tyrrhenica</name>
    <dbReference type="NCBI Taxonomy" id="1690608"/>
    <lineage>
        <taxon>Eukaryota</taxon>
        <taxon>Fungi</taxon>
        <taxon>Dikarya</taxon>
        <taxon>Ascomycota</taxon>
        <taxon>Pezizomycotina</taxon>
        <taxon>Dothideomycetes</taxon>
        <taxon>Dothideomycetidae</taxon>
        <taxon>Mycosphaerellales</taxon>
        <taxon>Extremaceae</taxon>
        <taxon>Saxophila</taxon>
    </lineage>
</organism>
<feature type="region of interest" description="Disordered" evidence="2">
    <location>
        <begin position="214"/>
        <end position="239"/>
    </location>
</feature>
<feature type="coiled-coil region" evidence="1">
    <location>
        <begin position="115"/>
        <end position="142"/>
    </location>
</feature>
<keyword evidence="4" id="KW-1185">Reference proteome</keyword>
<evidence type="ECO:0000313" key="4">
    <source>
        <dbReference type="Proteomes" id="UP001337655"/>
    </source>
</evidence>
<evidence type="ECO:0000256" key="1">
    <source>
        <dbReference type="SAM" id="Coils"/>
    </source>
</evidence>
<feature type="compositionally biased region" description="Basic and acidic residues" evidence="2">
    <location>
        <begin position="276"/>
        <end position="285"/>
    </location>
</feature>
<feature type="region of interest" description="Disordered" evidence="2">
    <location>
        <begin position="440"/>
        <end position="474"/>
    </location>
</feature>
<proteinExistence type="predicted"/>
<feature type="region of interest" description="Disordered" evidence="2">
    <location>
        <begin position="273"/>
        <end position="297"/>
    </location>
</feature>
<dbReference type="RefSeq" id="XP_064660305.1">
    <property type="nucleotide sequence ID" value="XM_064801675.1"/>
</dbReference>
<dbReference type="GeneID" id="89925767"/>
<comment type="caution">
    <text evidence="3">The sequence shown here is derived from an EMBL/GenBank/DDBJ whole genome shotgun (WGS) entry which is preliminary data.</text>
</comment>
<evidence type="ECO:0000313" key="3">
    <source>
        <dbReference type="EMBL" id="KAK5171277.1"/>
    </source>
</evidence>
<dbReference type="EMBL" id="JAVRRT010000006">
    <property type="protein sequence ID" value="KAK5171277.1"/>
    <property type="molecule type" value="Genomic_DNA"/>
</dbReference>
<accession>A0AAV9PFM7</accession>
<keyword evidence="1" id="KW-0175">Coiled coil</keyword>
<dbReference type="AlphaFoldDB" id="A0AAV9PFM7"/>
<protein>
    <submittedName>
        <fullName evidence="3">Uncharacterized protein</fullName>
    </submittedName>
</protein>